<dbReference type="AlphaFoldDB" id="A0A7V0Z6E2"/>
<dbReference type="InterPro" id="IPR025965">
    <property type="entry name" value="FlgD/Vpr_Ig-like"/>
</dbReference>
<proteinExistence type="predicted"/>
<evidence type="ECO:0000259" key="1">
    <source>
        <dbReference type="Pfam" id="PF13860"/>
    </source>
</evidence>
<dbReference type="InterPro" id="IPR026444">
    <property type="entry name" value="Secre_tail"/>
</dbReference>
<evidence type="ECO:0000313" key="2">
    <source>
        <dbReference type="EMBL" id="HDY59517.1"/>
    </source>
</evidence>
<reference evidence="2" key="1">
    <citation type="journal article" date="2020" name="mSystems">
        <title>Genome- and Community-Level Interaction Insights into Carbon Utilization and Element Cycling Functions of Hydrothermarchaeota in Hydrothermal Sediment.</title>
        <authorList>
            <person name="Zhou Z."/>
            <person name="Liu Y."/>
            <person name="Xu W."/>
            <person name="Pan J."/>
            <person name="Luo Z.H."/>
            <person name="Li M."/>
        </authorList>
    </citation>
    <scope>NUCLEOTIDE SEQUENCE [LARGE SCALE GENOMIC DNA]</scope>
    <source>
        <strain evidence="2">SpSt-258</strain>
    </source>
</reference>
<accession>A0A7V0Z6E2</accession>
<protein>
    <submittedName>
        <fullName evidence="2">T9SS type A sorting domain-containing protein</fullName>
    </submittedName>
</protein>
<organism evidence="2">
    <name type="scientific">candidate division WOR-3 bacterium</name>
    <dbReference type="NCBI Taxonomy" id="2052148"/>
    <lineage>
        <taxon>Bacteria</taxon>
        <taxon>Bacteria division WOR-3</taxon>
    </lineage>
</organism>
<sequence length="146" mass="16645">MRFRFVSSPFYSELEGWYIDDVSVPFVGVEESEIQQGLFSLRVFPNPFQNLLTIKFQIPNTKRQIPTESCEFSSEIPRQSAGSLKIFDISGRVVKSFNLATCQSLLATSVVWDGKDDSGRRLPPGVYFVRLEAEGFKKNEKVILLR</sequence>
<gene>
    <name evidence="2" type="ORF">ENP86_08205</name>
</gene>
<feature type="domain" description="FlgD/Vpr Ig-like" evidence="1">
    <location>
        <begin position="80"/>
        <end position="134"/>
    </location>
</feature>
<comment type="caution">
    <text evidence="2">The sequence shown here is derived from an EMBL/GenBank/DDBJ whole genome shotgun (WGS) entry which is preliminary data.</text>
</comment>
<dbReference type="EMBL" id="DSKY01000020">
    <property type="protein sequence ID" value="HDY59517.1"/>
    <property type="molecule type" value="Genomic_DNA"/>
</dbReference>
<dbReference type="NCBIfam" id="TIGR04183">
    <property type="entry name" value="Por_Secre_tail"/>
    <property type="match status" value="1"/>
</dbReference>
<name>A0A7V0Z6E2_UNCW3</name>
<dbReference type="Pfam" id="PF13860">
    <property type="entry name" value="FlgD_ig"/>
    <property type="match status" value="1"/>
</dbReference>
<dbReference type="Gene3D" id="2.60.40.4070">
    <property type="match status" value="1"/>
</dbReference>